<dbReference type="InterPro" id="IPR018385">
    <property type="entry name" value="C4_dicarb_anaerob_car-like"/>
</dbReference>
<dbReference type="AlphaFoldDB" id="A0A841MM52"/>
<evidence type="ECO:0000313" key="7">
    <source>
        <dbReference type="EMBL" id="MBB6327973.1"/>
    </source>
</evidence>
<name>A0A841MM52_9BACT</name>
<dbReference type="GO" id="GO:0005886">
    <property type="term" value="C:plasma membrane"/>
    <property type="evidence" value="ECO:0007669"/>
    <property type="project" value="UniProtKB-SubCell"/>
</dbReference>
<reference evidence="7 8" key="1">
    <citation type="submission" date="2020-08" db="EMBL/GenBank/DDBJ databases">
        <title>Genomic Encyclopedia of Type Strains, Phase IV (KMG-IV): sequencing the most valuable type-strain genomes for metagenomic binning, comparative biology and taxonomic classification.</title>
        <authorList>
            <person name="Goeker M."/>
        </authorList>
    </citation>
    <scope>NUCLEOTIDE SEQUENCE [LARGE SCALE GENOMIC DNA]</scope>
    <source>
        <strain evidence="7 8">DSM 102044</strain>
    </source>
</reference>
<evidence type="ECO:0000256" key="2">
    <source>
        <dbReference type="ARBA" id="ARBA00022475"/>
    </source>
</evidence>
<evidence type="ECO:0000256" key="3">
    <source>
        <dbReference type="ARBA" id="ARBA00022692"/>
    </source>
</evidence>
<keyword evidence="4 6" id="KW-1133">Transmembrane helix</keyword>
<dbReference type="Pfam" id="PF03606">
    <property type="entry name" value="DcuC"/>
    <property type="match status" value="1"/>
</dbReference>
<dbReference type="PANTHER" id="PTHR43652:SF2">
    <property type="entry name" value="BASIC AMINO ACID ANTIPORTER YFCC-RELATED"/>
    <property type="match status" value="1"/>
</dbReference>
<gene>
    <name evidence="7" type="ORF">FHS59_003616</name>
</gene>
<keyword evidence="5 6" id="KW-0472">Membrane</keyword>
<feature type="transmembrane region" description="Helical" evidence="6">
    <location>
        <begin position="294"/>
        <end position="314"/>
    </location>
</feature>
<keyword evidence="2" id="KW-1003">Cell membrane</keyword>
<dbReference type="RefSeq" id="WP_184496706.1">
    <property type="nucleotide sequence ID" value="NZ_JACIJO010000003.1"/>
</dbReference>
<evidence type="ECO:0000256" key="5">
    <source>
        <dbReference type="ARBA" id="ARBA00023136"/>
    </source>
</evidence>
<organism evidence="7 8">
    <name type="scientific">Algoriphagus iocasae</name>
    <dbReference type="NCBI Taxonomy" id="1836499"/>
    <lineage>
        <taxon>Bacteria</taxon>
        <taxon>Pseudomonadati</taxon>
        <taxon>Bacteroidota</taxon>
        <taxon>Cytophagia</taxon>
        <taxon>Cytophagales</taxon>
        <taxon>Cyclobacteriaceae</taxon>
        <taxon>Algoriphagus</taxon>
    </lineage>
</organism>
<dbReference type="EMBL" id="JACIJO010000003">
    <property type="protein sequence ID" value="MBB6327973.1"/>
    <property type="molecule type" value="Genomic_DNA"/>
</dbReference>
<comment type="subcellular location">
    <subcellularLocation>
        <location evidence="1">Cell membrane</location>
        <topology evidence="1">Multi-pass membrane protein</topology>
    </subcellularLocation>
</comment>
<feature type="transmembrane region" description="Helical" evidence="6">
    <location>
        <begin position="366"/>
        <end position="389"/>
    </location>
</feature>
<proteinExistence type="predicted"/>
<accession>A0A841MM52</accession>
<feature type="transmembrane region" description="Helical" evidence="6">
    <location>
        <begin position="334"/>
        <end position="354"/>
    </location>
</feature>
<feature type="transmembrane region" description="Helical" evidence="6">
    <location>
        <begin position="261"/>
        <end position="282"/>
    </location>
</feature>
<dbReference type="Proteomes" id="UP000588604">
    <property type="component" value="Unassembled WGS sequence"/>
</dbReference>
<feature type="transmembrane region" description="Helical" evidence="6">
    <location>
        <begin position="238"/>
        <end position="255"/>
    </location>
</feature>
<feature type="transmembrane region" description="Helical" evidence="6">
    <location>
        <begin position="151"/>
        <end position="173"/>
    </location>
</feature>
<feature type="transmembrane region" description="Helical" evidence="6">
    <location>
        <begin position="193"/>
        <end position="212"/>
    </location>
</feature>
<feature type="transmembrane region" description="Helical" evidence="6">
    <location>
        <begin position="110"/>
        <end position="130"/>
    </location>
</feature>
<evidence type="ECO:0000256" key="4">
    <source>
        <dbReference type="ARBA" id="ARBA00022989"/>
    </source>
</evidence>
<evidence type="ECO:0000313" key="8">
    <source>
        <dbReference type="Proteomes" id="UP000588604"/>
    </source>
</evidence>
<feature type="transmembrane region" description="Helical" evidence="6">
    <location>
        <begin position="395"/>
        <end position="414"/>
    </location>
</feature>
<evidence type="ECO:0000256" key="1">
    <source>
        <dbReference type="ARBA" id="ARBA00004651"/>
    </source>
</evidence>
<feature type="transmembrane region" description="Helical" evidence="6">
    <location>
        <begin position="6"/>
        <end position="26"/>
    </location>
</feature>
<dbReference type="InterPro" id="IPR051679">
    <property type="entry name" value="DASS-Related_Transporters"/>
</dbReference>
<feature type="transmembrane region" description="Helical" evidence="6">
    <location>
        <begin position="70"/>
        <end position="90"/>
    </location>
</feature>
<keyword evidence="8" id="KW-1185">Reference proteome</keyword>
<feature type="transmembrane region" description="Helical" evidence="6">
    <location>
        <begin position="426"/>
        <end position="443"/>
    </location>
</feature>
<comment type="caution">
    <text evidence="7">The sequence shown here is derived from an EMBL/GenBank/DDBJ whole genome shotgun (WGS) entry which is preliminary data.</text>
</comment>
<sequence>MKKSFPHPLIILLIFIIISGVSTYFIQSGEYNRELNEETGREVVIAGSFHEVEDKNASINEVLLSIPEGIVMGGEILALILLIGGAFYVIEKTGALQVGIEALIYTFRKQQTLLLFILGYTFALCGATMAMQEEIIAMVPILVLLSKKLHYDIRAMIALSLGACIVGASVSPINPFGALIALKISELDLSNGFWFRMGIALVIINVWIFYHVRQGKLKTDQTLHLDFKPVEITIRNKVILLLMSLAIISMGWGILQYDWSYNQMSALFFVVGMTCGIIGKLGINGTAKAYTEGFGEMIFAGVIVGLARSIFIILENSSVIDPIIQSMFEPLNTLPGGLAAVGMLFTQSIIHIPVPSTSGHAVLTMPLAAPLADLLGLSRFIAVMTYQFGAGYMDILTPTNGGMMAVLAAASVNYKNWVSYIWKSMLLIMLLALISVILGILYYS</sequence>
<evidence type="ECO:0000256" key="6">
    <source>
        <dbReference type="SAM" id="Phobius"/>
    </source>
</evidence>
<dbReference type="PANTHER" id="PTHR43652">
    <property type="entry name" value="BASIC AMINO ACID ANTIPORTER YFCC-RELATED"/>
    <property type="match status" value="1"/>
</dbReference>
<protein>
    <submittedName>
        <fullName evidence="7">Putative ion transporter superfamily protein YfcC</fullName>
    </submittedName>
</protein>
<keyword evidence="3 6" id="KW-0812">Transmembrane</keyword>